<gene>
    <name evidence="2" type="ORF">FHW37_108156</name>
</gene>
<proteinExistence type="predicted"/>
<evidence type="ECO:0008006" key="4">
    <source>
        <dbReference type="Google" id="ProtNLM"/>
    </source>
</evidence>
<feature type="compositionally biased region" description="Basic and acidic residues" evidence="1">
    <location>
        <begin position="197"/>
        <end position="212"/>
    </location>
</feature>
<protein>
    <recommendedName>
        <fullName evidence="4">Heat induced stress protein YflT</fullName>
    </recommendedName>
</protein>
<organism evidence="2 3">
    <name type="scientific">Neorhizobium alkalisoli</name>
    <dbReference type="NCBI Taxonomy" id="528178"/>
    <lineage>
        <taxon>Bacteria</taxon>
        <taxon>Pseudomonadati</taxon>
        <taxon>Pseudomonadota</taxon>
        <taxon>Alphaproteobacteria</taxon>
        <taxon>Hyphomicrobiales</taxon>
        <taxon>Rhizobiaceae</taxon>
        <taxon>Rhizobium/Agrobacterium group</taxon>
        <taxon>Neorhizobium</taxon>
    </lineage>
</organism>
<accession>A0A561QGL3</accession>
<evidence type="ECO:0000256" key="1">
    <source>
        <dbReference type="SAM" id="MobiDB-lite"/>
    </source>
</evidence>
<evidence type="ECO:0000313" key="3">
    <source>
        <dbReference type="Proteomes" id="UP000320653"/>
    </source>
</evidence>
<comment type="caution">
    <text evidence="2">The sequence shown here is derived from an EMBL/GenBank/DDBJ whole genome shotgun (WGS) entry which is preliminary data.</text>
</comment>
<feature type="region of interest" description="Disordered" evidence="1">
    <location>
        <begin position="160"/>
        <end position="231"/>
    </location>
</feature>
<dbReference type="AlphaFoldDB" id="A0A561QGL3"/>
<sequence>MTNVYNEGAPAFASNLAKSTLTAFFDSRSDAETAIDKLKAAGVADVRLMPGYEADREGSAAAPEGSGFWAGLADWFFPDEDRDVYAEGLRRGGFLVSASVNDSNYDTAHDILDDEGSIDIDERADLWRTEGWSTGGYDQQAAASTEDVFQADAAAGSATGVGRYSRSAKATSPRVRGYDLAGDVPSDVVDDVLPTGHQRDVSESERPADDRMSQGQSIDDLRQSQILPGSR</sequence>
<reference evidence="2 3" key="1">
    <citation type="submission" date="2019-06" db="EMBL/GenBank/DDBJ databases">
        <title>Sorghum-associated microbial communities from plants grown in Nebraska, USA.</title>
        <authorList>
            <person name="Schachtman D."/>
        </authorList>
    </citation>
    <scope>NUCLEOTIDE SEQUENCE [LARGE SCALE GENOMIC DNA]</scope>
    <source>
        <strain evidence="2 3">1225</strain>
    </source>
</reference>
<dbReference type="Proteomes" id="UP000320653">
    <property type="component" value="Unassembled WGS sequence"/>
</dbReference>
<feature type="compositionally biased region" description="Polar residues" evidence="1">
    <location>
        <begin position="213"/>
        <end position="231"/>
    </location>
</feature>
<dbReference type="RefSeq" id="WP_145641542.1">
    <property type="nucleotide sequence ID" value="NZ_VIWP01000008.1"/>
</dbReference>
<keyword evidence="3" id="KW-1185">Reference proteome</keyword>
<dbReference type="EMBL" id="VIWP01000008">
    <property type="protein sequence ID" value="TWF49486.1"/>
    <property type="molecule type" value="Genomic_DNA"/>
</dbReference>
<evidence type="ECO:0000313" key="2">
    <source>
        <dbReference type="EMBL" id="TWF49486.1"/>
    </source>
</evidence>
<name>A0A561QGL3_9HYPH</name>
<dbReference type="OrthoDB" id="7204249at2"/>